<evidence type="ECO:0000313" key="2">
    <source>
        <dbReference type="Proteomes" id="UP001057753"/>
    </source>
</evidence>
<proteinExistence type="predicted"/>
<evidence type="ECO:0000313" key="1">
    <source>
        <dbReference type="EMBL" id="MCR6096885.1"/>
    </source>
</evidence>
<name>A0A9Q4FXR9_SALAG</name>
<sequence length="62" mass="7105">MRLEKTEGTTTVYNDNGKKIGKVHELDGYVVYEHGGGKWVQKNLENGILRILEREEKESVSK</sequence>
<gene>
    <name evidence="1" type="ORF">HXA33_09985</name>
</gene>
<organism evidence="1 2">
    <name type="scientific">Salipaludibacillus agaradhaerens</name>
    <name type="common">Bacillus agaradhaerens</name>
    <dbReference type="NCBI Taxonomy" id="76935"/>
    <lineage>
        <taxon>Bacteria</taxon>
        <taxon>Bacillati</taxon>
        <taxon>Bacillota</taxon>
        <taxon>Bacilli</taxon>
        <taxon>Bacillales</taxon>
        <taxon>Bacillaceae</taxon>
    </lineage>
</organism>
<keyword evidence="2" id="KW-1185">Reference proteome</keyword>
<protein>
    <submittedName>
        <fullName evidence="1">Uncharacterized protein</fullName>
    </submittedName>
</protein>
<dbReference type="EMBL" id="JABXYM010000001">
    <property type="protein sequence ID" value="MCR6096885.1"/>
    <property type="molecule type" value="Genomic_DNA"/>
</dbReference>
<accession>A0A9Q4FXR9</accession>
<dbReference type="AlphaFoldDB" id="A0A9Q4FXR9"/>
<reference evidence="1" key="1">
    <citation type="submission" date="2020-06" db="EMBL/GenBank/DDBJ databases">
        <title>Insight into the genomes of haloalkaliphilic bacilli from Kenyan soda lakes.</title>
        <authorList>
            <person name="Mwirichia R."/>
            <person name="Villamizar G.C."/>
            <person name="Poehlein A."/>
            <person name="Mugweru J."/>
            <person name="Kipnyargis A."/>
            <person name="Kiplimo D."/>
            <person name="Orwa P."/>
            <person name="Daniel R."/>
        </authorList>
    </citation>
    <scope>NUCLEOTIDE SEQUENCE</scope>
    <source>
        <strain evidence="1">B1096_S55</strain>
    </source>
</reference>
<dbReference type="RefSeq" id="WP_257821372.1">
    <property type="nucleotide sequence ID" value="NZ_JABXYM010000001.1"/>
</dbReference>
<comment type="caution">
    <text evidence="1">The sequence shown here is derived from an EMBL/GenBank/DDBJ whole genome shotgun (WGS) entry which is preliminary data.</text>
</comment>
<dbReference type="Proteomes" id="UP001057753">
    <property type="component" value="Unassembled WGS sequence"/>
</dbReference>